<evidence type="ECO:0000313" key="5">
    <source>
        <dbReference type="Proteomes" id="UP000320431"/>
    </source>
</evidence>
<organism evidence="4 5">
    <name type="scientific">Marilutibacter maris</name>
    <dbReference type="NCBI Taxonomy" id="1605891"/>
    <lineage>
        <taxon>Bacteria</taxon>
        <taxon>Pseudomonadati</taxon>
        <taxon>Pseudomonadota</taxon>
        <taxon>Gammaproteobacteria</taxon>
        <taxon>Lysobacterales</taxon>
        <taxon>Lysobacteraceae</taxon>
        <taxon>Marilutibacter</taxon>
    </lineage>
</organism>
<dbReference type="InterPro" id="IPR001434">
    <property type="entry name" value="OmcB-like_DUF11"/>
</dbReference>
<accession>A0A508ATY7</accession>
<evidence type="ECO:0000259" key="2">
    <source>
        <dbReference type="Pfam" id="PF20674"/>
    </source>
</evidence>
<dbReference type="InterPro" id="IPR048834">
    <property type="entry name" value="SpaA_pre-album"/>
</dbReference>
<dbReference type="Proteomes" id="UP000320431">
    <property type="component" value="Unassembled WGS sequence"/>
</dbReference>
<proteinExistence type="predicted"/>
<gene>
    <name evidence="4" type="ORF">FKV24_009555</name>
</gene>
<feature type="domain" description="DUF7933" evidence="3">
    <location>
        <begin position="226"/>
        <end position="359"/>
    </location>
</feature>
<dbReference type="InterPro" id="IPR057693">
    <property type="entry name" value="DUF7933"/>
</dbReference>
<protein>
    <submittedName>
        <fullName evidence="4">DUF11 domain-containing protein</fullName>
    </submittedName>
</protein>
<evidence type="ECO:0000259" key="1">
    <source>
        <dbReference type="Pfam" id="PF01345"/>
    </source>
</evidence>
<feature type="domain" description="SpaA-like prealbumin fold" evidence="2">
    <location>
        <begin position="364"/>
        <end position="473"/>
    </location>
</feature>
<dbReference type="RefSeq" id="WP_141482216.1">
    <property type="nucleotide sequence ID" value="NZ_VICD02000153.1"/>
</dbReference>
<feature type="domain" description="DUF11" evidence="1">
    <location>
        <begin position="497"/>
        <end position="581"/>
    </location>
</feature>
<reference evidence="4 5" key="1">
    <citation type="submission" date="2019-10" db="EMBL/GenBank/DDBJ databases">
        <title>Lysobacter alkalisoli sp. nov., isolated from saline-alkaline soil.</title>
        <authorList>
            <person name="Sun J.-Q."/>
        </authorList>
    </citation>
    <scope>NUCLEOTIDE SEQUENCE [LARGE SCALE GENOMIC DNA]</scope>
    <source>
        <strain evidence="4 5">KCTC 42381</strain>
    </source>
</reference>
<dbReference type="Pfam" id="PF01345">
    <property type="entry name" value="DUF11"/>
    <property type="match status" value="1"/>
</dbReference>
<name>A0A508ATY7_9GAMM</name>
<sequence>MTIALATAAGLPAIAHADQWMTNATGTAQNNGQQIDITFGNGVTAFYRQTANFNVTGCGPGNAIANGIATRLSGTNVNAYIEPNPPAGSARVGQCLRSGIGRVDHRFRFNKPVIDPTLHLVNLDASDYIVNGSTISGGAITPQVRANNNVMQWSGATLPRTFNTATVNAVNAGCQANNGTNPRGRCGSFRLNGVDPIVTWTAANRPQSIDSADGWAWSVSFQLARLTKAFAPAVIAPGGVSTLTFTIDNTNATNGTNPATATALTPLDFTDLLPTGLTVANSNVSSTCPNATFRDASGGALGAGDTGLRVTGFRVGVDATCTLTVNVTANAPGVYLNNTGNMTSSIGNLVLAPNATLTVPNTIVRLRKALPDGRAIASDQFTLSIAGTGGPAIATTTGSTNAPVETAVIDPATAGDTYSLSETGAAGADLGNYVTGYACTNALAGGQAPSGTGTSFDITAALGDDLTCTFSNRRRQADLTISKTNTPAAGPDDQAGDTLVAGTTTTYTLAVTNNGPDAVDGAVVTDTPVAGLNCPAGNAVTITGAGVPAGSFTVADLTGAGIALGALAVGETAVLSFNCNVL</sequence>
<evidence type="ECO:0000259" key="3">
    <source>
        <dbReference type="Pfam" id="PF25564"/>
    </source>
</evidence>
<dbReference type="EMBL" id="VICD02000153">
    <property type="protein sequence ID" value="KAB8189110.1"/>
    <property type="molecule type" value="Genomic_DNA"/>
</dbReference>
<dbReference type="Pfam" id="PF25564">
    <property type="entry name" value="DUF7933"/>
    <property type="match status" value="1"/>
</dbReference>
<comment type="caution">
    <text evidence="4">The sequence shown here is derived from an EMBL/GenBank/DDBJ whole genome shotgun (WGS) entry which is preliminary data.</text>
</comment>
<dbReference type="AlphaFoldDB" id="A0A508ATY7"/>
<evidence type="ECO:0000313" key="4">
    <source>
        <dbReference type="EMBL" id="KAB8189110.1"/>
    </source>
</evidence>
<dbReference type="Pfam" id="PF20674">
    <property type="entry name" value="SpaA_3"/>
    <property type="match status" value="1"/>
</dbReference>